<proteinExistence type="predicted"/>
<dbReference type="Proteomes" id="UP000827724">
    <property type="component" value="Unassembled WGS sequence"/>
</dbReference>
<evidence type="ECO:0000256" key="1">
    <source>
        <dbReference type="ARBA" id="ARBA00022679"/>
    </source>
</evidence>
<evidence type="ECO:0000313" key="4">
    <source>
        <dbReference type="EMBL" id="KAH6604576.1"/>
    </source>
</evidence>
<evidence type="ECO:0000313" key="5">
    <source>
        <dbReference type="Proteomes" id="UP000827724"/>
    </source>
</evidence>
<organism evidence="4 5">
    <name type="scientific">Trichoderma cornu-damae</name>
    <dbReference type="NCBI Taxonomy" id="654480"/>
    <lineage>
        <taxon>Eukaryota</taxon>
        <taxon>Fungi</taxon>
        <taxon>Dikarya</taxon>
        <taxon>Ascomycota</taxon>
        <taxon>Pezizomycotina</taxon>
        <taxon>Sordariomycetes</taxon>
        <taxon>Hypocreomycetidae</taxon>
        <taxon>Hypocreales</taxon>
        <taxon>Hypocreaceae</taxon>
        <taxon>Trichoderma</taxon>
    </lineage>
</organism>
<keyword evidence="1" id="KW-0808">Transferase</keyword>
<dbReference type="EMBL" id="JAIWOZ010000005">
    <property type="protein sequence ID" value="KAH6604576.1"/>
    <property type="molecule type" value="Genomic_DNA"/>
</dbReference>
<evidence type="ECO:0000256" key="2">
    <source>
        <dbReference type="SAM" id="MobiDB-lite"/>
    </source>
</evidence>
<dbReference type="AlphaFoldDB" id="A0A9P8QGP2"/>
<sequence length="453" mass="49370">MEDFSKYQDVMGQLMFLKTYTHILLGFPTAEAVSEGAVVGDLEKAARRLTDAFPWLSGHVVRQGTGPGKSGLAKVVPYAPGARPTPVVAKDCRKLCPSFRSIVDAGGPMSMLDGEILTSREGMPYGYDESVEPAPVISIQANFVQGGLLVAFAAQHNILDMNGLGQMIRLFAKACRGEPFTQSELEQGNRDRRNVVRLLGPDESRTDLARFRTPKPASGSAPRPSPPADLRWAYFHFSGPKLAELKRSASKPGSWISTDDALSALACQRITSVRLQRLGAGLAQTTVTFCRAINARRFLETPLPREYMGHMVYAIEQTLPVNDAAATADVAALSGKLRADIDGLRPVAIHTFATAVAENEDKAAFSYGPLLDCSGLDIIYSSWTGLGLYQETFGTLGNPLLAKREKFKPMESLVYLMPKTETGDVDVAMCLREEDINRLKADEVLTRYGKYIG</sequence>
<comment type="caution">
    <text evidence="4">The sequence shown here is derived from an EMBL/GenBank/DDBJ whole genome shotgun (WGS) entry which is preliminary data.</text>
</comment>
<dbReference type="PANTHER" id="PTHR31896:SF64">
    <property type="entry name" value="TRICHOTHECENE 3-O-ACETYLTRANSFERASE"/>
    <property type="match status" value="1"/>
</dbReference>
<dbReference type="PANTHER" id="PTHR31896">
    <property type="entry name" value="FAMILY REGULATORY PROTEIN, PUTATIVE (AFU_ORTHOLOGUE AFUA_3G14730)-RELATED"/>
    <property type="match status" value="1"/>
</dbReference>
<reference evidence="4" key="1">
    <citation type="submission" date="2021-08" db="EMBL/GenBank/DDBJ databases">
        <title>Chromosome-Level Trichoderma cornu-damae using Hi-C Data.</title>
        <authorList>
            <person name="Kim C.S."/>
        </authorList>
    </citation>
    <scope>NUCLEOTIDE SEQUENCE</scope>
    <source>
        <strain evidence="4">KA19-0412C</strain>
    </source>
</reference>
<dbReference type="OrthoDB" id="1862401at2759"/>
<dbReference type="Gene3D" id="3.30.559.10">
    <property type="entry name" value="Chloramphenicol acetyltransferase-like domain"/>
    <property type="match status" value="2"/>
</dbReference>
<dbReference type="InterPro" id="IPR054710">
    <property type="entry name" value="Tri101-like_N"/>
</dbReference>
<keyword evidence="5" id="KW-1185">Reference proteome</keyword>
<gene>
    <name evidence="4" type="ORF">Trco_006283</name>
</gene>
<feature type="domain" description="Trichothecene 3-O-acetyltransferase-like N-terminal" evidence="3">
    <location>
        <begin position="20"/>
        <end position="175"/>
    </location>
</feature>
<name>A0A9P8QGP2_9HYPO</name>
<dbReference type="InterPro" id="IPR051283">
    <property type="entry name" value="Sec_Metabolite_Acyltrans"/>
</dbReference>
<dbReference type="Pfam" id="PF22664">
    <property type="entry name" value="TRI-like_N"/>
    <property type="match status" value="1"/>
</dbReference>
<dbReference type="GO" id="GO:0016740">
    <property type="term" value="F:transferase activity"/>
    <property type="evidence" value="ECO:0007669"/>
    <property type="project" value="UniProtKB-KW"/>
</dbReference>
<evidence type="ECO:0000259" key="3">
    <source>
        <dbReference type="Pfam" id="PF22664"/>
    </source>
</evidence>
<dbReference type="InterPro" id="IPR023213">
    <property type="entry name" value="CAT-like_dom_sf"/>
</dbReference>
<feature type="region of interest" description="Disordered" evidence="2">
    <location>
        <begin position="207"/>
        <end position="226"/>
    </location>
</feature>
<accession>A0A9P8QGP2</accession>
<protein>
    <submittedName>
        <fullName evidence="4">Trichothecene 3-o-acetyltransferase</fullName>
    </submittedName>
</protein>